<keyword evidence="4" id="KW-1185">Reference proteome</keyword>
<accession>A0A0M2K332</accession>
<dbReference type="GO" id="GO:0016020">
    <property type="term" value="C:membrane"/>
    <property type="evidence" value="ECO:0007669"/>
    <property type="project" value="UniProtKB-SubCell"/>
</dbReference>
<evidence type="ECO:0000313" key="3">
    <source>
        <dbReference type="EMBL" id="KKF01333.1"/>
    </source>
</evidence>
<name>A0A0M2K332_9MYCO</name>
<dbReference type="PANTHER" id="PTHR37042:SF4">
    <property type="entry name" value="OUTER MEMBRANE PROTEIN RV1973"/>
    <property type="match status" value="1"/>
</dbReference>
<sequence>MAIAAVVFFGPHRDDRETAAASAQALAAAQEGAVALLSYAPASLDQDLATARSHLTGDFLTYFSQFADQILIPAAKEKDVHASATVARAAVMDARPDSAHVLLFINQTTTSRDNPTSAQAASSVKVGLTKVEGTWRISSFDPA</sequence>
<dbReference type="Proteomes" id="UP000034150">
    <property type="component" value="Unassembled WGS sequence"/>
</dbReference>
<proteinExistence type="predicted"/>
<comment type="caution">
    <text evidence="3">The sequence shown here is derived from an EMBL/GenBank/DDBJ whole genome shotgun (WGS) entry which is preliminary data.</text>
</comment>
<gene>
    <name evidence="3" type="ORF">WN67_14240</name>
</gene>
<organism evidence="3 4">
    <name type="scientific">Mycolicibacterium obuense</name>
    <dbReference type="NCBI Taxonomy" id="1807"/>
    <lineage>
        <taxon>Bacteria</taxon>
        <taxon>Bacillati</taxon>
        <taxon>Actinomycetota</taxon>
        <taxon>Actinomycetes</taxon>
        <taxon>Mycobacteriales</taxon>
        <taxon>Mycobacteriaceae</taxon>
        <taxon>Mycolicibacterium</taxon>
    </lineage>
</organism>
<dbReference type="PANTHER" id="PTHR37042">
    <property type="entry name" value="OUTER MEMBRANE PROTEIN RV1973"/>
    <property type="match status" value="1"/>
</dbReference>
<dbReference type="PATRIC" id="fig|1807.13.peg.1584"/>
<evidence type="ECO:0000256" key="1">
    <source>
        <dbReference type="ARBA" id="ARBA00004370"/>
    </source>
</evidence>
<protein>
    <submittedName>
        <fullName evidence="3">Twin-arginine translocation pathway signal</fullName>
    </submittedName>
</protein>
<reference evidence="3 4" key="1">
    <citation type="journal article" date="2015" name="Genome Announc.">
        <title>Draft Genome Sequence of Mycobacterium obuense Strain UC1, Isolated from Patient Sputum.</title>
        <authorList>
            <person name="Greninger A.L."/>
            <person name="Cunningham G."/>
            <person name="Hsu E.D."/>
            <person name="Yu J.M."/>
            <person name="Chiu C.Y."/>
            <person name="Miller S."/>
        </authorList>
    </citation>
    <scope>NUCLEOTIDE SEQUENCE [LARGE SCALE GENOMIC DNA]</scope>
    <source>
        <strain evidence="3 4">UC1</strain>
    </source>
</reference>
<keyword evidence="2" id="KW-0472">Membrane</keyword>
<comment type="subcellular location">
    <subcellularLocation>
        <location evidence="1">Membrane</location>
    </subcellularLocation>
</comment>
<dbReference type="AlphaFoldDB" id="A0A0M2K332"/>
<evidence type="ECO:0000256" key="2">
    <source>
        <dbReference type="ARBA" id="ARBA00023136"/>
    </source>
</evidence>
<dbReference type="EMBL" id="LAUZ02000012">
    <property type="protein sequence ID" value="KKF01333.1"/>
    <property type="molecule type" value="Genomic_DNA"/>
</dbReference>
<evidence type="ECO:0000313" key="4">
    <source>
        <dbReference type="Proteomes" id="UP000034150"/>
    </source>
</evidence>